<dbReference type="OrthoDB" id="1930084at2759"/>
<dbReference type="RefSeq" id="XP_004994154.1">
    <property type="nucleotide sequence ID" value="XM_004994097.1"/>
</dbReference>
<feature type="domain" description="Serine/threonine specific protein phosphatases" evidence="8">
    <location>
        <begin position="119"/>
        <end position="124"/>
    </location>
</feature>
<dbReference type="PRINTS" id="PR00114">
    <property type="entry name" value="STPHPHTASE"/>
</dbReference>
<dbReference type="AlphaFoldDB" id="F2U9U6"/>
<dbReference type="OMA" id="HEHAAIN"/>
<evidence type="ECO:0000256" key="7">
    <source>
        <dbReference type="RuleBase" id="RU004273"/>
    </source>
</evidence>
<dbReference type="STRING" id="946362.F2U9U6"/>
<sequence>MADESDTVAFVDDLLTRLERVTTPARRAGLTEPEINRLCRVVLEVLKQDDVVVNVPAPCHIIGDIHGQYMDLLRQLEFGGTAHNYVFLGDYVDRGKQSIETICLLFCLKVKYPKQYCLLRGNHECASVNRLYGFYDDCKRQYSIKLWKTFTMCFNHLPVAAVVADEIFCIHGGLSPDLTGIEALRTLERPVDSADPGLLSDLLWSDPDASIMGWGENDRGTGFTFGPDVVAQFLAHENLSLICRAHQVVEDGYEFFGNRQLVTIFGAPNYCGQFDNAAAMLTISKDLVCSFHIVHPVKLNKKPHAAGASTSSRSS</sequence>
<dbReference type="SMART" id="SM00156">
    <property type="entry name" value="PP2Ac"/>
    <property type="match status" value="1"/>
</dbReference>
<dbReference type="Pfam" id="PF00149">
    <property type="entry name" value="Metallophos"/>
    <property type="match status" value="1"/>
</dbReference>
<evidence type="ECO:0000256" key="4">
    <source>
        <dbReference type="ARBA" id="ARBA00023211"/>
    </source>
</evidence>
<dbReference type="Proteomes" id="UP000007799">
    <property type="component" value="Unassembled WGS sequence"/>
</dbReference>
<evidence type="ECO:0000256" key="2">
    <source>
        <dbReference type="ARBA" id="ARBA00022801"/>
    </source>
</evidence>
<evidence type="ECO:0000256" key="5">
    <source>
        <dbReference type="ARBA" id="ARBA00047761"/>
    </source>
</evidence>
<dbReference type="InterPro" id="IPR050341">
    <property type="entry name" value="PP1_catalytic_subunit"/>
</dbReference>
<keyword evidence="1" id="KW-0479">Metal-binding</keyword>
<dbReference type="EMBL" id="GL832965">
    <property type="protein sequence ID" value="EGD73123.1"/>
    <property type="molecule type" value="Genomic_DNA"/>
</dbReference>
<evidence type="ECO:0000256" key="6">
    <source>
        <dbReference type="ARBA" id="ARBA00048336"/>
    </source>
</evidence>
<comment type="catalytic activity">
    <reaction evidence="6 7">
        <text>O-phospho-L-threonyl-[protein] + H2O = L-threonyl-[protein] + phosphate</text>
        <dbReference type="Rhea" id="RHEA:47004"/>
        <dbReference type="Rhea" id="RHEA-COMP:11060"/>
        <dbReference type="Rhea" id="RHEA-COMP:11605"/>
        <dbReference type="ChEBI" id="CHEBI:15377"/>
        <dbReference type="ChEBI" id="CHEBI:30013"/>
        <dbReference type="ChEBI" id="CHEBI:43474"/>
        <dbReference type="ChEBI" id="CHEBI:61977"/>
        <dbReference type="EC" id="3.1.3.16"/>
    </reaction>
</comment>
<dbReference type="GO" id="GO:0004722">
    <property type="term" value="F:protein serine/threonine phosphatase activity"/>
    <property type="evidence" value="ECO:0007669"/>
    <property type="project" value="UniProtKB-EC"/>
</dbReference>
<dbReference type="GO" id="GO:0005634">
    <property type="term" value="C:nucleus"/>
    <property type="evidence" value="ECO:0007669"/>
    <property type="project" value="TreeGrafter"/>
</dbReference>
<evidence type="ECO:0000259" key="8">
    <source>
        <dbReference type="PROSITE" id="PS00125"/>
    </source>
</evidence>
<keyword evidence="2 7" id="KW-0378">Hydrolase</keyword>
<organism evidence="10">
    <name type="scientific">Salpingoeca rosetta (strain ATCC 50818 / BSB-021)</name>
    <dbReference type="NCBI Taxonomy" id="946362"/>
    <lineage>
        <taxon>Eukaryota</taxon>
        <taxon>Choanoflagellata</taxon>
        <taxon>Craspedida</taxon>
        <taxon>Salpingoecidae</taxon>
        <taxon>Salpingoeca</taxon>
    </lineage>
</organism>
<evidence type="ECO:0000256" key="3">
    <source>
        <dbReference type="ARBA" id="ARBA00022912"/>
    </source>
</evidence>
<dbReference type="InParanoid" id="F2U9U6"/>
<dbReference type="InterPro" id="IPR029052">
    <property type="entry name" value="Metallo-depent_PP-like"/>
</dbReference>
<comment type="catalytic activity">
    <reaction evidence="5">
        <text>O-phospho-L-seryl-[protein] + H2O = L-seryl-[protein] + phosphate</text>
        <dbReference type="Rhea" id="RHEA:20629"/>
        <dbReference type="Rhea" id="RHEA-COMP:9863"/>
        <dbReference type="Rhea" id="RHEA-COMP:11604"/>
        <dbReference type="ChEBI" id="CHEBI:15377"/>
        <dbReference type="ChEBI" id="CHEBI:29999"/>
        <dbReference type="ChEBI" id="CHEBI:43474"/>
        <dbReference type="ChEBI" id="CHEBI:83421"/>
        <dbReference type="EC" id="3.1.3.16"/>
    </reaction>
</comment>
<dbReference type="GO" id="GO:0005737">
    <property type="term" value="C:cytoplasm"/>
    <property type="evidence" value="ECO:0007669"/>
    <property type="project" value="TreeGrafter"/>
</dbReference>
<dbReference type="GeneID" id="16074734"/>
<accession>F2U9U6</accession>
<dbReference type="EC" id="3.1.3.16" evidence="7"/>
<protein>
    <recommendedName>
        <fullName evidence="7">Serine/threonine-protein phosphatase</fullName>
        <ecNumber evidence="7">3.1.3.16</ecNumber>
    </recommendedName>
</protein>
<evidence type="ECO:0000256" key="1">
    <source>
        <dbReference type="ARBA" id="ARBA00022723"/>
    </source>
</evidence>
<keyword evidence="3" id="KW-0904">Protein phosphatase</keyword>
<dbReference type="SUPFAM" id="SSF56300">
    <property type="entry name" value="Metallo-dependent phosphatases"/>
    <property type="match status" value="1"/>
</dbReference>
<keyword evidence="4" id="KW-0464">Manganese</keyword>
<comment type="similarity">
    <text evidence="7">Belongs to the PPP phosphatase family.</text>
</comment>
<dbReference type="FunFam" id="3.60.21.10:FF:000026">
    <property type="entry name" value="Serine/threonine-protein phosphatase"/>
    <property type="match status" value="1"/>
</dbReference>
<keyword evidence="10" id="KW-1185">Reference proteome</keyword>
<dbReference type="PANTHER" id="PTHR11668:SF496">
    <property type="entry name" value="SERINE_THREONINE-PROTEIN PHOSPHATASE"/>
    <property type="match status" value="1"/>
</dbReference>
<reference evidence="9" key="1">
    <citation type="submission" date="2009-08" db="EMBL/GenBank/DDBJ databases">
        <title>Annotation of Salpingoeca rosetta.</title>
        <authorList>
            <consortium name="The Broad Institute Genome Sequencing Platform"/>
            <person name="Russ C."/>
            <person name="Cuomo C."/>
            <person name="Burger G."/>
            <person name="Gray M.W."/>
            <person name="Holland P.W.H."/>
            <person name="King N."/>
            <person name="Lang F.B.F."/>
            <person name="Roger A.J."/>
            <person name="Ruiz-Trillo I."/>
            <person name="Young S.K."/>
            <person name="Zeng Q."/>
            <person name="Gargeya S."/>
            <person name="Alvarado L."/>
            <person name="Berlin A."/>
            <person name="Chapman S.B."/>
            <person name="Chen Z."/>
            <person name="Freedman E."/>
            <person name="Gellesch M."/>
            <person name="Goldberg J."/>
            <person name="Griggs A."/>
            <person name="Gujja S."/>
            <person name="Heilman E."/>
            <person name="Heiman D."/>
            <person name="Howarth C."/>
            <person name="Mehta T."/>
            <person name="Neiman D."/>
            <person name="Pearson M."/>
            <person name="Roberts A."/>
            <person name="Saif S."/>
            <person name="Shea T."/>
            <person name="Shenoy N."/>
            <person name="Sisk P."/>
            <person name="Stolte C."/>
            <person name="Sykes S."/>
            <person name="White J."/>
            <person name="Yandava C."/>
            <person name="Haas B."/>
            <person name="Nusbaum C."/>
            <person name="Birren B."/>
        </authorList>
    </citation>
    <scope>NUCLEOTIDE SEQUENCE [LARGE SCALE GENOMIC DNA]</scope>
    <source>
        <strain evidence="9">ATCC 50818</strain>
    </source>
</reference>
<dbReference type="Gene3D" id="3.60.21.10">
    <property type="match status" value="1"/>
</dbReference>
<dbReference type="GO" id="GO:0046872">
    <property type="term" value="F:metal ion binding"/>
    <property type="evidence" value="ECO:0007669"/>
    <property type="project" value="UniProtKB-KW"/>
</dbReference>
<dbReference type="KEGG" id="sre:PTSG_04836"/>
<gene>
    <name evidence="9" type="ORF">PTSG_04836</name>
</gene>
<name>F2U9U6_SALR5</name>
<evidence type="ECO:0000313" key="9">
    <source>
        <dbReference type="EMBL" id="EGD73123.1"/>
    </source>
</evidence>
<dbReference type="InterPro" id="IPR006186">
    <property type="entry name" value="Ser/Thr-sp_prot-phosphatase"/>
</dbReference>
<dbReference type="InterPro" id="IPR004843">
    <property type="entry name" value="Calcineurin-like_PHP"/>
</dbReference>
<proteinExistence type="inferred from homology"/>
<dbReference type="PANTHER" id="PTHR11668">
    <property type="entry name" value="SERINE/THREONINE PROTEIN PHOSPHATASE"/>
    <property type="match status" value="1"/>
</dbReference>
<dbReference type="eggNOG" id="KOG0374">
    <property type="taxonomic scope" value="Eukaryota"/>
</dbReference>
<evidence type="ECO:0000313" key="10">
    <source>
        <dbReference type="Proteomes" id="UP000007799"/>
    </source>
</evidence>
<dbReference type="PROSITE" id="PS00125">
    <property type="entry name" value="SER_THR_PHOSPHATASE"/>
    <property type="match status" value="1"/>
</dbReference>